<dbReference type="InterPro" id="IPR025887">
    <property type="entry name" value="Glyco_hydro_31_N_dom"/>
</dbReference>
<reference evidence="10" key="1">
    <citation type="submission" date="2023-07" db="EMBL/GenBank/DDBJ databases">
        <title>Black Yeasts Isolated from many extreme environments.</title>
        <authorList>
            <person name="Coleine C."/>
            <person name="Stajich J.E."/>
            <person name="Selbmann L."/>
        </authorList>
    </citation>
    <scope>NUCLEOTIDE SEQUENCE</scope>
    <source>
        <strain evidence="10">CCFEE 5485</strain>
    </source>
</reference>
<feature type="domain" description="Glycoside hydrolase family 31 TIM barrel" evidence="7">
    <location>
        <begin position="849"/>
        <end position="1171"/>
    </location>
</feature>
<dbReference type="EC" id="3.2.1.177" evidence="5"/>
<evidence type="ECO:0000256" key="4">
    <source>
        <dbReference type="ARBA" id="ARBA00052064"/>
    </source>
</evidence>
<keyword evidence="2" id="KW-0378">Hydrolase</keyword>
<evidence type="ECO:0000256" key="6">
    <source>
        <dbReference type="SAM" id="Phobius"/>
    </source>
</evidence>
<dbReference type="SUPFAM" id="SSF51445">
    <property type="entry name" value="(Trans)glycosidases"/>
    <property type="match status" value="1"/>
</dbReference>
<dbReference type="EMBL" id="JAUTXT010000001">
    <property type="protein sequence ID" value="KAK3679872.1"/>
    <property type="molecule type" value="Genomic_DNA"/>
</dbReference>
<keyword evidence="11" id="KW-1185">Reference proteome</keyword>
<evidence type="ECO:0000256" key="2">
    <source>
        <dbReference type="ARBA" id="ARBA00022801"/>
    </source>
</evidence>
<dbReference type="Proteomes" id="UP001274830">
    <property type="component" value="Unassembled WGS sequence"/>
</dbReference>
<dbReference type="PANTHER" id="PTHR43053">
    <property type="entry name" value="GLYCOSIDASE FAMILY 31"/>
    <property type="match status" value="1"/>
</dbReference>
<feature type="domain" description="Glycoside hydrolase family 31 N-terminal" evidence="8">
    <location>
        <begin position="625"/>
        <end position="803"/>
    </location>
</feature>
<dbReference type="InterPro" id="IPR013780">
    <property type="entry name" value="Glyco_hydro_b"/>
</dbReference>
<feature type="transmembrane region" description="Helical" evidence="6">
    <location>
        <begin position="21"/>
        <end position="40"/>
    </location>
</feature>
<protein>
    <recommendedName>
        <fullName evidence="5">alpha-D-xyloside xylohydrolase</fullName>
        <ecNumber evidence="5">3.2.1.177</ecNumber>
    </recommendedName>
</protein>
<dbReference type="GO" id="GO:0005975">
    <property type="term" value="P:carbohydrate metabolic process"/>
    <property type="evidence" value="ECO:0007669"/>
    <property type="project" value="InterPro"/>
</dbReference>
<keyword evidence="6" id="KW-1133">Transmembrane helix</keyword>
<dbReference type="InterPro" id="IPR048395">
    <property type="entry name" value="Glyco_hydro_31_C"/>
</dbReference>
<dbReference type="InterPro" id="IPR011013">
    <property type="entry name" value="Gal_mutarotase_sf_dom"/>
</dbReference>
<dbReference type="Pfam" id="PF13802">
    <property type="entry name" value="Gal_mutarotas_2"/>
    <property type="match status" value="1"/>
</dbReference>
<evidence type="ECO:0000313" key="10">
    <source>
        <dbReference type="EMBL" id="KAK3679872.1"/>
    </source>
</evidence>
<dbReference type="PANTHER" id="PTHR43053:SF4">
    <property type="entry name" value="MYOGENESIS-REGULATING GLYCOSIDASE"/>
    <property type="match status" value="1"/>
</dbReference>
<dbReference type="SUPFAM" id="SSF74650">
    <property type="entry name" value="Galactose mutarotase-like"/>
    <property type="match status" value="1"/>
</dbReference>
<evidence type="ECO:0000259" key="7">
    <source>
        <dbReference type="Pfam" id="PF01055"/>
    </source>
</evidence>
<evidence type="ECO:0000259" key="9">
    <source>
        <dbReference type="Pfam" id="PF21365"/>
    </source>
</evidence>
<comment type="similarity">
    <text evidence="1">Belongs to the glycosyl hydrolase 31 family.</text>
</comment>
<evidence type="ECO:0000256" key="3">
    <source>
        <dbReference type="ARBA" id="ARBA00023295"/>
    </source>
</evidence>
<keyword evidence="6" id="KW-0812">Transmembrane</keyword>
<dbReference type="Gene3D" id="2.60.40.1180">
    <property type="entry name" value="Golgi alpha-mannosidase II"/>
    <property type="match status" value="1"/>
</dbReference>
<evidence type="ECO:0000256" key="5">
    <source>
        <dbReference type="ARBA" id="ARBA00066962"/>
    </source>
</evidence>
<organism evidence="10 11">
    <name type="scientific">Recurvomyces mirabilis</name>
    <dbReference type="NCBI Taxonomy" id="574656"/>
    <lineage>
        <taxon>Eukaryota</taxon>
        <taxon>Fungi</taxon>
        <taxon>Dikarya</taxon>
        <taxon>Ascomycota</taxon>
        <taxon>Pezizomycotina</taxon>
        <taxon>Dothideomycetes</taxon>
        <taxon>Dothideomycetidae</taxon>
        <taxon>Mycosphaerellales</taxon>
        <taxon>Teratosphaeriaceae</taxon>
        <taxon>Recurvomyces</taxon>
    </lineage>
</organism>
<dbReference type="SUPFAM" id="SSF56801">
    <property type="entry name" value="Acetyl-CoA synthetase-like"/>
    <property type="match status" value="1"/>
</dbReference>
<dbReference type="CDD" id="cd14752">
    <property type="entry name" value="GH31_N"/>
    <property type="match status" value="1"/>
</dbReference>
<dbReference type="InterPro" id="IPR050985">
    <property type="entry name" value="Alpha-glycosidase_related"/>
</dbReference>
<dbReference type="Gene3D" id="3.20.20.80">
    <property type="entry name" value="Glycosidases"/>
    <property type="match status" value="1"/>
</dbReference>
<dbReference type="Pfam" id="PF21365">
    <property type="entry name" value="Glyco_hydro_31_3rd"/>
    <property type="match status" value="1"/>
</dbReference>
<keyword evidence="3" id="KW-0326">Glycosidase</keyword>
<dbReference type="Pfam" id="PF01055">
    <property type="entry name" value="Glyco_hydro_31_2nd"/>
    <property type="match status" value="1"/>
</dbReference>
<gene>
    <name evidence="10" type="ORF">LTR78_000248</name>
</gene>
<evidence type="ECO:0000259" key="8">
    <source>
        <dbReference type="Pfam" id="PF13802"/>
    </source>
</evidence>
<dbReference type="CDD" id="cd06593">
    <property type="entry name" value="GH31_xylosidase_YicI"/>
    <property type="match status" value="1"/>
</dbReference>
<feature type="domain" description="Glycosyl hydrolase family 31 C-terminal" evidence="9">
    <location>
        <begin position="1185"/>
        <end position="1266"/>
    </location>
</feature>
<evidence type="ECO:0000313" key="11">
    <source>
        <dbReference type="Proteomes" id="UP001274830"/>
    </source>
</evidence>
<dbReference type="GO" id="GO:0061634">
    <property type="term" value="F:alpha-D-xyloside xylohydrolase"/>
    <property type="evidence" value="ECO:0007669"/>
    <property type="project" value="UniProtKB-EC"/>
</dbReference>
<dbReference type="SUPFAM" id="SSF51011">
    <property type="entry name" value="Glycosyl hydrolase domain"/>
    <property type="match status" value="1"/>
</dbReference>
<comment type="catalytic activity">
    <reaction evidence="4">
        <text>Hydrolysis of terminal, non-reducing alpha-D-xylose residues with release of alpha-D-xylose.</text>
        <dbReference type="EC" id="3.2.1.177"/>
    </reaction>
</comment>
<sequence length="1339" mass="147480">MASTLESLDAQLANLMSDWTLITSVLTFVIVALVGYPILYPSEPDTHPLLLARQSSAAPIRNKGSSAAYRSPEVPYGTPLRSGLNVKDAGAPRWASGKDGDVRDVWREVMRGGSTGDDGKPVPKASIMTILGRDEVVEHNVQDLSREIGILGTHISQARARKVAIYLPNSAEYLMTVFVLLPYNQPHAKVYELINSTGADALICAAGNVPLDDLAQACKNLKLLTWVVEKTSRHMDWNGVPGSAADHLKVSVWHDVVEEQKGSASPDLPTNDQSPTLAPIISVWQPVDPSSKPTITTLTHHNIVAATSALITNLPLRQRLTPADLVLPADGFTHNYILCQTFATLFTHANLAITSVAGPGVDLATASRSISPTVIIASAETMAKVHAKETAGASSILRSLGKYTHSQAMAAGRMPTDGVLFKMLAPPSSASGNTPGKLRLILTSERIGTGSPALSSTVLSDLRLHTRARICYALTAASVAGAITQSNVFDYRIDAGSQFGAPLSSVEIKLLNSNESELEGSRPKGRLVVTGPAVSGGEVDVGVSGSIVEDGTLRGRRIAKDQGSTSNKMKFRDGMWLVAEGKRVEYAEEVYSINPSADGKKLSLLCPTAHIRSRGDTLNRPTLTVDLEAVADGIISVEVTHWHGAVSKGPHFDLFLNGQPEVESAVIKTETGTTFTAGSIAATVSASPHTFDVRFHSTDGKNRLTSLLDRSIGLAYSPATSSPMQTADMREIEHYILTQTTLGVGEQVFGLGERFGALNKVGQSISLWNADGGTSSDQAYKNISFWLSNRGYGVFIDAPERVELEVGSERCCRVQTSVQGQSLKWYIIYGPTPKEVIRRYTLLTGRPNKVPAWSYGLWLSTSFTTEYDEKTVSSFLEGMRDREIPVQVFHYDCFWLRGFHWCDFEFSSSHFPDPKGQITRLKESGLVNKVCVWINSYLGQASPVFKEAAEKGYLLKRKNGDVFQWDLWQAGMGIVDFTNPEACEWYKSCLRKLFDTGIDAIRTDFGERIPSKDVQWHDSSLDPEKMHNYYAFIYNKLVFEALQERYGNDEAVLFARAACAGTQRFPLQWGGDCESTFEAMAESLRGGLSLGMCGFSFWSVDIGGFEGYPDATIYKRWVQFGLLCSHSRLHGSNSYRVPWLIDNDDKSSTGASAVLQKFTQLKCRLMPYIFSQAMDAIKHGWPVSVRAMALEFPDDRTAWTCDQQFMLGSSLLVAPVFDETGDVEFYLPQGKWTRFWDRKVVEGPQWVKERHDLDTLPLYIREGTILVLGKEGEKRTVYDWTNADEVEVHLYETTLDSTFELYDADGGFARTLSTTQQHGSWKVEGMDARVRRFSREQNY</sequence>
<dbReference type="Gene3D" id="3.40.50.12780">
    <property type="entry name" value="N-terminal domain of ligase-like"/>
    <property type="match status" value="1"/>
</dbReference>
<keyword evidence="6" id="KW-0472">Membrane</keyword>
<dbReference type="GO" id="GO:0030246">
    <property type="term" value="F:carbohydrate binding"/>
    <property type="evidence" value="ECO:0007669"/>
    <property type="project" value="InterPro"/>
</dbReference>
<dbReference type="InterPro" id="IPR000322">
    <property type="entry name" value="Glyco_hydro_31_TIM"/>
</dbReference>
<dbReference type="InterPro" id="IPR017853">
    <property type="entry name" value="GH"/>
</dbReference>
<name>A0AAE0WWW3_9PEZI</name>
<comment type="caution">
    <text evidence="10">The sequence shown here is derived from an EMBL/GenBank/DDBJ whole genome shotgun (WGS) entry which is preliminary data.</text>
</comment>
<proteinExistence type="inferred from homology"/>
<evidence type="ECO:0000256" key="1">
    <source>
        <dbReference type="ARBA" id="ARBA00007806"/>
    </source>
</evidence>
<dbReference type="NCBIfam" id="NF007940">
    <property type="entry name" value="PRK10658.1"/>
    <property type="match status" value="1"/>
</dbReference>
<dbReference type="Gene3D" id="2.60.40.1760">
    <property type="entry name" value="glycosyl hydrolase (family 31)"/>
    <property type="match status" value="1"/>
</dbReference>
<dbReference type="InterPro" id="IPR042099">
    <property type="entry name" value="ANL_N_sf"/>
</dbReference>
<dbReference type="FunFam" id="3.20.20.80:FF:000053">
    <property type="entry name" value="Alpha-xylosidase YicI"/>
    <property type="match status" value="1"/>
</dbReference>
<accession>A0AAE0WWW3</accession>